<dbReference type="EMBL" id="JBHFNQ010000066">
    <property type="protein sequence ID" value="MFB2877038.1"/>
    <property type="molecule type" value="Genomic_DNA"/>
</dbReference>
<keyword evidence="2" id="KW-1185">Reference proteome</keyword>
<reference evidence="1 2" key="1">
    <citation type="submission" date="2024-09" db="EMBL/GenBank/DDBJ databases">
        <title>Floridaenema gen nov. (Aerosakkonemataceae, Aerosakkonematales ord. nov., Cyanobacteria) from benthic tropical and subtropical fresh waters, with the description of four new species.</title>
        <authorList>
            <person name="Moretto J.A."/>
            <person name="Berthold D.E."/>
            <person name="Lefler F.W."/>
            <person name="Huang I.-S."/>
            <person name="Laughinghouse H. IV."/>
        </authorList>
    </citation>
    <scope>NUCLEOTIDE SEQUENCE [LARGE SCALE GENOMIC DNA]</scope>
    <source>
        <strain evidence="1 2">BLCC-F46</strain>
    </source>
</reference>
<evidence type="ECO:0000313" key="1">
    <source>
        <dbReference type="EMBL" id="MFB2877038.1"/>
    </source>
</evidence>
<organism evidence="1 2">
    <name type="scientific">Floridaenema aerugineum BLCC-F46</name>
    <dbReference type="NCBI Taxonomy" id="3153654"/>
    <lineage>
        <taxon>Bacteria</taxon>
        <taxon>Bacillati</taxon>
        <taxon>Cyanobacteriota</taxon>
        <taxon>Cyanophyceae</taxon>
        <taxon>Oscillatoriophycideae</taxon>
        <taxon>Aerosakkonematales</taxon>
        <taxon>Aerosakkonemataceae</taxon>
        <taxon>Floridanema</taxon>
        <taxon>Floridanema aerugineum</taxon>
    </lineage>
</organism>
<protein>
    <submittedName>
        <fullName evidence="1">Uncharacterized protein</fullName>
    </submittedName>
</protein>
<evidence type="ECO:0000313" key="2">
    <source>
        <dbReference type="Proteomes" id="UP001576774"/>
    </source>
</evidence>
<dbReference type="RefSeq" id="WP_413270149.1">
    <property type="nucleotide sequence ID" value="NZ_JBHFNQ010000066.1"/>
</dbReference>
<comment type="caution">
    <text evidence="1">The sequence shown here is derived from an EMBL/GenBank/DDBJ whole genome shotgun (WGS) entry which is preliminary data.</text>
</comment>
<proteinExistence type="predicted"/>
<sequence>MNKVQHQADNLIRHAGEIKEIRQDGDIQLHPEAQNAIASSWRNLTRWLSKTLPLPTKAPNLNHNPYPTRQLIRHFLLKRTENLDAARL</sequence>
<name>A0ABV4X2M5_9CYAN</name>
<gene>
    <name evidence="1" type="ORF">ACE1CC_09115</name>
</gene>
<accession>A0ABV4X2M5</accession>
<dbReference type="Proteomes" id="UP001576774">
    <property type="component" value="Unassembled WGS sequence"/>
</dbReference>